<feature type="compositionally biased region" description="Basic and acidic residues" evidence="1">
    <location>
        <begin position="60"/>
        <end position="69"/>
    </location>
</feature>
<protein>
    <submittedName>
        <fullName evidence="2">Uncharacterized protein</fullName>
    </submittedName>
</protein>
<dbReference type="HOGENOM" id="CLU_1288700_0_0_1"/>
<feature type="compositionally biased region" description="Polar residues" evidence="1">
    <location>
        <begin position="86"/>
        <end position="98"/>
    </location>
</feature>
<dbReference type="GeneID" id="19120113"/>
<evidence type="ECO:0000256" key="1">
    <source>
        <dbReference type="SAM" id="MobiDB-lite"/>
    </source>
</evidence>
<reference evidence="2 3" key="1">
    <citation type="journal article" date="2013" name="PLoS Genet.">
        <title>Comparative genome structure, secondary metabolite, and effector coding capacity across Cochliobolus pathogens.</title>
        <authorList>
            <person name="Condon B.J."/>
            <person name="Leng Y."/>
            <person name="Wu D."/>
            <person name="Bushley K.E."/>
            <person name="Ohm R.A."/>
            <person name="Otillar R."/>
            <person name="Martin J."/>
            <person name="Schackwitz W."/>
            <person name="Grimwood J."/>
            <person name="MohdZainudin N."/>
            <person name="Xue C."/>
            <person name="Wang R."/>
            <person name="Manning V.A."/>
            <person name="Dhillon B."/>
            <person name="Tu Z.J."/>
            <person name="Steffenson B.J."/>
            <person name="Salamov A."/>
            <person name="Sun H."/>
            <person name="Lowry S."/>
            <person name="LaButti K."/>
            <person name="Han J."/>
            <person name="Copeland A."/>
            <person name="Lindquist E."/>
            <person name="Barry K."/>
            <person name="Schmutz J."/>
            <person name="Baker S.E."/>
            <person name="Ciuffetti L.M."/>
            <person name="Grigoriev I.V."/>
            <person name="Zhong S."/>
            <person name="Turgeon B.G."/>
        </authorList>
    </citation>
    <scope>NUCLEOTIDE SEQUENCE [LARGE SCALE GENOMIC DNA]</scope>
    <source>
        <strain evidence="2 3">ATCC 44560</strain>
    </source>
</reference>
<dbReference type="RefSeq" id="XP_007682659.1">
    <property type="nucleotide sequence ID" value="XM_007684469.1"/>
</dbReference>
<evidence type="ECO:0000313" key="2">
    <source>
        <dbReference type="EMBL" id="EUC50715.1"/>
    </source>
</evidence>
<feature type="compositionally biased region" description="Basic residues" evidence="1">
    <location>
        <begin position="76"/>
        <end position="85"/>
    </location>
</feature>
<dbReference type="EMBL" id="KI963921">
    <property type="protein sequence ID" value="EUC50715.1"/>
    <property type="molecule type" value="Genomic_DNA"/>
</dbReference>
<dbReference type="AlphaFoldDB" id="W6ZKY8"/>
<name>W6ZKY8_COCMI</name>
<keyword evidence="3" id="KW-1185">Reference proteome</keyword>
<organism evidence="2 3">
    <name type="scientific">Bipolaris oryzae ATCC 44560</name>
    <dbReference type="NCBI Taxonomy" id="930090"/>
    <lineage>
        <taxon>Eukaryota</taxon>
        <taxon>Fungi</taxon>
        <taxon>Dikarya</taxon>
        <taxon>Ascomycota</taxon>
        <taxon>Pezizomycotina</taxon>
        <taxon>Dothideomycetes</taxon>
        <taxon>Pleosporomycetidae</taxon>
        <taxon>Pleosporales</taxon>
        <taxon>Pleosporineae</taxon>
        <taxon>Pleosporaceae</taxon>
        <taxon>Bipolaris</taxon>
    </lineage>
</organism>
<accession>W6ZKY8</accession>
<sequence length="214" mass="24064">MAVSIRGRWIRYASIYDGGCDSGARERSSAWVAAQVCLDEFTNVEVLHVSPRRCMRVPRPDKLTRRFGSDETQGPRAHHLNRQSRRPSSASGAYSTVSTEKRPRRGLAMMPRDFLPNTPRLGGHACPMVIPTHLLTYLLTHEHFGLSDMGLTFKGPFLASSLPLICFFRLQIASSWDPNPHHANGRSQECLPNTVLCHYSRRAPAPQEIRFAQV</sequence>
<dbReference type="KEGG" id="bor:COCMIDRAFT_21733"/>
<feature type="region of interest" description="Disordered" evidence="1">
    <location>
        <begin position="60"/>
        <end position="102"/>
    </location>
</feature>
<evidence type="ECO:0000313" key="3">
    <source>
        <dbReference type="Proteomes" id="UP000054032"/>
    </source>
</evidence>
<proteinExistence type="predicted"/>
<gene>
    <name evidence="2" type="ORF">COCMIDRAFT_21733</name>
</gene>
<dbReference type="Proteomes" id="UP000054032">
    <property type="component" value="Unassembled WGS sequence"/>
</dbReference>